<evidence type="ECO:0000256" key="1">
    <source>
        <dbReference type="ARBA" id="ARBA00022448"/>
    </source>
</evidence>
<dbReference type="RefSeq" id="WP_073120723.1">
    <property type="nucleotide sequence ID" value="NZ_BMEN01000003.1"/>
</dbReference>
<dbReference type="Proteomes" id="UP000184109">
    <property type="component" value="Unassembled WGS sequence"/>
</dbReference>
<dbReference type="InterPro" id="IPR009050">
    <property type="entry name" value="Globin-like_sf"/>
</dbReference>
<evidence type="ECO:0000256" key="4">
    <source>
        <dbReference type="ARBA" id="ARBA00023004"/>
    </source>
</evidence>
<organism evidence="5 6">
    <name type="scientific">Wenyingzhuangia marina</name>
    <dbReference type="NCBI Taxonomy" id="1195760"/>
    <lineage>
        <taxon>Bacteria</taxon>
        <taxon>Pseudomonadati</taxon>
        <taxon>Bacteroidota</taxon>
        <taxon>Flavobacteriia</taxon>
        <taxon>Flavobacteriales</taxon>
        <taxon>Flavobacteriaceae</taxon>
        <taxon>Wenyingzhuangia</taxon>
    </lineage>
</organism>
<keyword evidence="4" id="KW-0408">Iron</keyword>
<evidence type="ECO:0000256" key="3">
    <source>
        <dbReference type="ARBA" id="ARBA00022723"/>
    </source>
</evidence>
<dbReference type="CDD" id="cd08916">
    <property type="entry name" value="TrHb3_P"/>
    <property type="match status" value="1"/>
</dbReference>
<dbReference type="STRING" id="1195760.SAMN05444281_1835"/>
<dbReference type="Gene3D" id="1.10.490.10">
    <property type="entry name" value="Globins"/>
    <property type="match status" value="1"/>
</dbReference>
<name>A0A1M5VIP8_9FLAO</name>
<evidence type="ECO:0000313" key="6">
    <source>
        <dbReference type="Proteomes" id="UP000184109"/>
    </source>
</evidence>
<dbReference type="Pfam" id="PF01152">
    <property type="entry name" value="Bac_globin"/>
    <property type="match status" value="1"/>
</dbReference>
<evidence type="ECO:0000313" key="5">
    <source>
        <dbReference type="EMBL" id="SHH75152.1"/>
    </source>
</evidence>
<dbReference type="GO" id="GO:0046872">
    <property type="term" value="F:metal ion binding"/>
    <property type="evidence" value="ECO:0007669"/>
    <property type="project" value="UniProtKB-KW"/>
</dbReference>
<keyword evidence="1" id="KW-0813">Transport</keyword>
<dbReference type="InterPro" id="IPR012292">
    <property type="entry name" value="Globin/Proto"/>
</dbReference>
<reference evidence="6" key="1">
    <citation type="submission" date="2016-11" db="EMBL/GenBank/DDBJ databases">
        <authorList>
            <person name="Varghese N."/>
            <person name="Submissions S."/>
        </authorList>
    </citation>
    <scope>NUCLEOTIDE SEQUENCE [LARGE SCALE GENOMIC DNA]</scope>
    <source>
        <strain evidence="6">DSM 100572</strain>
    </source>
</reference>
<proteinExistence type="predicted"/>
<dbReference type="SUPFAM" id="SSF46458">
    <property type="entry name" value="Globin-like"/>
    <property type="match status" value="1"/>
</dbReference>
<dbReference type="GO" id="GO:0019825">
    <property type="term" value="F:oxygen binding"/>
    <property type="evidence" value="ECO:0007669"/>
    <property type="project" value="InterPro"/>
</dbReference>
<dbReference type="InterPro" id="IPR001486">
    <property type="entry name" value="Hemoglobin_trunc"/>
</dbReference>
<dbReference type="GO" id="GO:0020037">
    <property type="term" value="F:heme binding"/>
    <property type="evidence" value="ECO:0007669"/>
    <property type="project" value="InterPro"/>
</dbReference>
<dbReference type="EMBL" id="FQXQ01000003">
    <property type="protein sequence ID" value="SHH75152.1"/>
    <property type="molecule type" value="Genomic_DNA"/>
</dbReference>
<sequence length="137" mass="16052">MKTDIQNRKDVNILVCSFYDEIRKDDLLGPIFNKMIPNEDWPAHLEKLTDFWETNLFGVAKFKGNPTQKHLLTDAAFNHMITQKHFDHWLSIWKKTIDNLYEGDLATRAQMAAYSIAHIQNIVINRNKPANKKEQLN</sequence>
<keyword evidence="3" id="KW-0479">Metal-binding</keyword>
<keyword evidence="2" id="KW-0349">Heme</keyword>
<accession>A0A1M5VIP8</accession>
<dbReference type="AlphaFoldDB" id="A0A1M5VIP8"/>
<evidence type="ECO:0000256" key="2">
    <source>
        <dbReference type="ARBA" id="ARBA00022617"/>
    </source>
</evidence>
<dbReference type="OrthoDB" id="25954at2"/>
<protein>
    <submittedName>
        <fullName evidence="5">Hemoglobin</fullName>
    </submittedName>
</protein>
<gene>
    <name evidence="5" type="ORF">SAMN05444281_1835</name>
</gene>
<keyword evidence="6" id="KW-1185">Reference proteome</keyword>